<evidence type="ECO:0000256" key="3">
    <source>
        <dbReference type="SAM" id="Phobius"/>
    </source>
</evidence>
<dbReference type="SUPFAM" id="SSF53167">
    <property type="entry name" value="Purine and uridine phosphorylases"/>
    <property type="match status" value="1"/>
</dbReference>
<dbReference type="GO" id="GO:0016798">
    <property type="term" value="F:hydrolase activity, acting on glycosyl bonds"/>
    <property type="evidence" value="ECO:0007669"/>
    <property type="project" value="UniProtKB-KW"/>
</dbReference>
<comment type="similarity">
    <text evidence="1">Belongs to the PNP/UDP phosphorylase family. Futalosine hydrolase subfamily.</text>
</comment>
<name>A0ABW9J3X8_9SPHI</name>
<feature type="domain" description="Nucleoside phosphorylase" evidence="4">
    <location>
        <begin position="55"/>
        <end position="213"/>
    </location>
</feature>
<dbReference type="PANTHER" id="PTHR46832">
    <property type="entry name" value="5'-METHYLTHIOADENOSINE/S-ADENOSYLHOMOCYSTEINE NUCLEOSIDASE"/>
    <property type="match status" value="1"/>
</dbReference>
<keyword evidence="5" id="KW-0326">Glycosidase</keyword>
<dbReference type="EMBL" id="SSHJ02000005">
    <property type="protein sequence ID" value="MFN0255242.1"/>
    <property type="molecule type" value="Genomic_DNA"/>
</dbReference>
<comment type="pathway">
    <text evidence="1">Quinol/quinone metabolism; menaquinone biosynthesis.</text>
</comment>
<dbReference type="EC" id="3.2.2.26" evidence="1 2"/>
<comment type="function">
    <text evidence="1">Catalyzes the hydrolysis of futalosine (FL) to dehypoxanthine futalosine (DHFL) and hypoxanthine, a step in the biosynthesis of menaquinone (MK, vitamin K2).</text>
</comment>
<sequence>MSKKQINKTNNQQKISLISIMKLLIVAATEAEIAPTLAHFDLKQSTFIETEKFDVLVTGVGMIATAFALGQKLSKKYKLVLNVGIAGSFDREIELGELVNIAQDTFAELGAEDHENFISLRQLGFGENKFSSSANTALTLRKVQGITVNKVHGNAQSIEKTITLYQPQTESMEGAAVFYACKQLNIPVIQVRSISNYVESRNRGNWKIGLAVKNLNDWLINFLKNYEL</sequence>
<dbReference type="HAMAP" id="MF_00991">
    <property type="entry name" value="MqnB"/>
    <property type="match status" value="1"/>
</dbReference>
<dbReference type="InterPro" id="IPR019963">
    <property type="entry name" value="FL_hydrolase_MqnB"/>
</dbReference>
<keyword evidence="3" id="KW-0812">Transmembrane</keyword>
<comment type="caution">
    <text evidence="5">The sequence shown here is derived from an EMBL/GenBank/DDBJ whole genome shotgun (WGS) entry which is preliminary data.</text>
</comment>
<proteinExistence type="inferred from homology"/>
<dbReference type="CDD" id="cd17766">
    <property type="entry name" value="futalosine_nucleosidase_MqnB"/>
    <property type="match status" value="1"/>
</dbReference>
<evidence type="ECO:0000256" key="2">
    <source>
        <dbReference type="NCBIfam" id="TIGR03664"/>
    </source>
</evidence>
<accession>A0ABW9J3X8</accession>
<keyword evidence="6" id="KW-1185">Reference proteome</keyword>
<dbReference type="Pfam" id="PF01048">
    <property type="entry name" value="PNP_UDP_1"/>
    <property type="match status" value="1"/>
</dbReference>
<gene>
    <name evidence="1 5" type="primary">mqnB</name>
    <name evidence="5" type="ORF">E6A44_006640</name>
</gene>
<evidence type="ECO:0000313" key="6">
    <source>
        <dbReference type="Proteomes" id="UP001517247"/>
    </source>
</evidence>
<evidence type="ECO:0000256" key="1">
    <source>
        <dbReference type="HAMAP-Rule" id="MF_00991"/>
    </source>
</evidence>
<comment type="catalytic activity">
    <reaction evidence="1">
        <text>futalosine + H2O = dehypoxanthine futalosine + hypoxanthine</text>
        <dbReference type="Rhea" id="RHEA:25904"/>
        <dbReference type="ChEBI" id="CHEBI:15377"/>
        <dbReference type="ChEBI" id="CHEBI:17368"/>
        <dbReference type="ChEBI" id="CHEBI:58863"/>
        <dbReference type="ChEBI" id="CHEBI:58864"/>
        <dbReference type="EC" id="3.2.2.26"/>
    </reaction>
</comment>
<reference evidence="5 6" key="1">
    <citation type="submission" date="2024-12" db="EMBL/GenBank/DDBJ databases">
        <authorList>
            <person name="Hu S."/>
        </authorList>
    </citation>
    <scope>NUCLEOTIDE SEQUENCE [LARGE SCALE GENOMIC DNA]</scope>
    <source>
        <strain evidence="5 6">THG-T11</strain>
    </source>
</reference>
<organism evidence="5 6">
    <name type="scientific">Pedobacter ureilyticus</name>
    <dbReference type="NCBI Taxonomy" id="1393051"/>
    <lineage>
        <taxon>Bacteria</taxon>
        <taxon>Pseudomonadati</taxon>
        <taxon>Bacteroidota</taxon>
        <taxon>Sphingobacteriia</taxon>
        <taxon>Sphingobacteriales</taxon>
        <taxon>Sphingobacteriaceae</taxon>
        <taxon>Pedobacter</taxon>
    </lineage>
</organism>
<keyword evidence="1 5" id="KW-0378">Hydrolase</keyword>
<keyword evidence="1" id="KW-0474">Menaquinone biosynthesis</keyword>
<dbReference type="InterPro" id="IPR035994">
    <property type="entry name" value="Nucleoside_phosphorylase_sf"/>
</dbReference>
<dbReference type="Gene3D" id="3.40.50.1580">
    <property type="entry name" value="Nucleoside phosphorylase domain"/>
    <property type="match status" value="1"/>
</dbReference>
<dbReference type="NCBIfam" id="TIGR03664">
    <property type="entry name" value="fut_nucase"/>
    <property type="match status" value="1"/>
</dbReference>
<dbReference type="Proteomes" id="UP001517247">
    <property type="component" value="Unassembled WGS sequence"/>
</dbReference>
<keyword evidence="3" id="KW-0472">Membrane</keyword>
<feature type="transmembrane region" description="Helical" evidence="3">
    <location>
        <begin position="55"/>
        <end position="73"/>
    </location>
</feature>
<dbReference type="InterPro" id="IPR000845">
    <property type="entry name" value="Nucleoside_phosphorylase_d"/>
</dbReference>
<keyword evidence="3" id="KW-1133">Transmembrane helix</keyword>
<protein>
    <recommendedName>
        <fullName evidence="1 2">Futalosine hydrolase</fullName>
        <shortName evidence="1">FL hydrolase</shortName>
        <ecNumber evidence="1 2">3.2.2.26</ecNumber>
    </recommendedName>
    <alternativeName>
        <fullName evidence="1">Futalosine nucleosidase</fullName>
    </alternativeName>
    <alternativeName>
        <fullName evidence="1">Menaquinone biosynthetic enzyme MqnB</fullName>
    </alternativeName>
</protein>
<dbReference type="PANTHER" id="PTHR46832:SF2">
    <property type="entry name" value="FUTALOSINE HYDROLASE"/>
    <property type="match status" value="1"/>
</dbReference>
<evidence type="ECO:0000313" key="5">
    <source>
        <dbReference type="EMBL" id="MFN0255242.1"/>
    </source>
</evidence>
<evidence type="ECO:0000259" key="4">
    <source>
        <dbReference type="Pfam" id="PF01048"/>
    </source>
</evidence>